<evidence type="ECO:0000313" key="3">
    <source>
        <dbReference type="Proteomes" id="UP000600080"/>
    </source>
</evidence>
<evidence type="ECO:0000256" key="1">
    <source>
        <dbReference type="SAM" id="MobiDB-lite"/>
    </source>
</evidence>
<feature type="region of interest" description="Disordered" evidence="1">
    <location>
        <begin position="28"/>
        <end position="126"/>
    </location>
</feature>
<gene>
    <name evidence="2" type="ORF">GCM10012285_47280</name>
</gene>
<proteinExistence type="predicted"/>
<name>A0ABQ2JU12_9ACTN</name>
<keyword evidence="3" id="KW-1185">Reference proteome</keyword>
<evidence type="ECO:0000313" key="2">
    <source>
        <dbReference type="EMBL" id="GGN54461.1"/>
    </source>
</evidence>
<sequence>MTATVERACSWGGEPFVRSERGYLGLRYAQRRTTSAPQRLAPGRTAPHSTHEPNDRTAACPSGRDGQPTGSHPLGDRNDSQPTHQTHNHPTGPPADTRFGREAAGSPTLWSRRADADVLAPRARGS</sequence>
<reference evidence="3" key="1">
    <citation type="journal article" date="2019" name="Int. J. Syst. Evol. Microbiol.">
        <title>The Global Catalogue of Microorganisms (GCM) 10K type strain sequencing project: providing services to taxonomists for standard genome sequencing and annotation.</title>
        <authorList>
            <consortium name="The Broad Institute Genomics Platform"/>
            <consortium name="The Broad Institute Genome Sequencing Center for Infectious Disease"/>
            <person name="Wu L."/>
            <person name="Ma J."/>
        </authorList>
    </citation>
    <scope>NUCLEOTIDE SEQUENCE [LARGE SCALE GENOMIC DNA]</scope>
    <source>
        <strain evidence="3">CGMCC 4.7323</strain>
    </source>
</reference>
<protein>
    <submittedName>
        <fullName evidence="2">Uncharacterized protein</fullName>
    </submittedName>
</protein>
<dbReference type="Proteomes" id="UP000600080">
    <property type="component" value="Unassembled WGS sequence"/>
</dbReference>
<dbReference type="EMBL" id="BMND01000023">
    <property type="protein sequence ID" value="GGN54461.1"/>
    <property type="molecule type" value="Genomic_DNA"/>
</dbReference>
<comment type="caution">
    <text evidence="2">The sequence shown here is derived from an EMBL/GenBank/DDBJ whole genome shotgun (WGS) entry which is preliminary data.</text>
</comment>
<feature type="compositionally biased region" description="Polar residues" evidence="1">
    <location>
        <begin position="80"/>
        <end position="89"/>
    </location>
</feature>
<organism evidence="2 3">
    <name type="scientific">Streptomyces kronopolitis</name>
    <dbReference type="NCBI Taxonomy" id="1612435"/>
    <lineage>
        <taxon>Bacteria</taxon>
        <taxon>Bacillati</taxon>
        <taxon>Actinomycetota</taxon>
        <taxon>Actinomycetes</taxon>
        <taxon>Kitasatosporales</taxon>
        <taxon>Streptomycetaceae</taxon>
        <taxon>Streptomyces</taxon>
    </lineage>
</organism>
<accession>A0ABQ2JU12</accession>